<dbReference type="InterPro" id="IPR002008">
    <property type="entry name" value="DNA_pol_X_beta-like"/>
</dbReference>
<dbReference type="PANTHER" id="PTHR36928">
    <property type="entry name" value="PHOSPHATASE YCDX-RELATED"/>
    <property type="match status" value="1"/>
</dbReference>
<comment type="function">
    <text evidence="20">Repair polymerase that plays a key role in base-excision repair. During this process, the damaged base is excised by specific DNA glycosylases, the DNA backbone is nicked at the abasic site by an apurinic/apyrimidic (AP) endonuclease, and POLB removes 5'-deoxyribose-phosphate from the preincised AP site acting as a 5'-deoxyribose-phosphate lyase (5'-dRP lyase); through its DNA polymerase activity, it adds one nucleotide to the 3' end of the arising single-nucleotide gap. Conducts 'gap-filling' DNA synthesis in a stepwise distributive fashion rather than in a processive fashion as for other DNA polymerases. It is also able to cleave sugar-phosphate bonds 3' to an intact AP site, acting as an AP lyase.</text>
</comment>
<dbReference type="SMART" id="SM00278">
    <property type="entry name" value="HhH1"/>
    <property type="match status" value="3"/>
</dbReference>
<comment type="catalytic activity">
    <reaction evidence="18">
        <text>2'-deoxyribonucleotide-(2'-deoxyribose 5'-phosphate)-2'-deoxyribonucleotide-DNA = a 3'-end 2'-deoxyribonucleotide-(2,3-dehydro-2,3-deoxyribose 5'-phosphate)-DNA + a 5'-end 5'-phospho-2'-deoxyribonucleoside-DNA + H(+)</text>
        <dbReference type="Rhea" id="RHEA:66592"/>
        <dbReference type="Rhea" id="RHEA-COMP:13180"/>
        <dbReference type="Rhea" id="RHEA-COMP:16897"/>
        <dbReference type="Rhea" id="RHEA-COMP:17067"/>
        <dbReference type="ChEBI" id="CHEBI:15378"/>
        <dbReference type="ChEBI" id="CHEBI:136412"/>
        <dbReference type="ChEBI" id="CHEBI:157695"/>
        <dbReference type="ChEBI" id="CHEBI:167181"/>
        <dbReference type="EC" id="4.2.99.18"/>
    </reaction>
</comment>
<keyword evidence="11" id="KW-0227">DNA damage</keyword>
<sequence>MSNREVADLLAAASAAYKIKDEQKNKFRSIAYDRASAAIEHLGSEVKDFWDDGKLEDVPGIGPNIAKHLDEIFKTGKSKHFNKVFLGVPPSVFEFLKITGVGPKKAIKLAKELNIKSSKGAIKRLSKSAKSGKIAEIERFGEGSQKVIAKSIKEHEARPKERMLISQAENIARDVVGWVSENKSVEKIEVLGSLRRRASTVGDIDIAVATKNPESILDHFIEYPNKTRTLGKGPHKASIVLPNNIQVDLMATENDSFGSLLQHFTGSKHHNIALREIAQKKGLSLSEYGIKGINNLKFKIKNFKDEESFYKSLALSWIPPELREDAGEIEAAKANKLPDLLKLSDIKADLQIHSDFDIETSHDIGDSSMVEIAKKAEKLGYQYIGFTEHNPSQRGHNERKVIELIKKKREAINRVNTKIKIFNSMEVDILPDGKLAIGDKALGELDFALVSIHSSFAQSRQSMTARVLSALSHPKVKIFAHPTARRINKREGVELDWTKIFEFCRENNRWIEINAEPTRLDLPDYLVREAVKAGVTLTLGTDSHHVRSLENMRYGVDVARRGWAERKDIINARTLVEFEKVLKGGE</sequence>
<dbReference type="EC" id="4.2.99.18" evidence="4"/>
<dbReference type="SUPFAM" id="SSF89550">
    <property type="entry name" value="PHP domain-like"/>
    <property type="match status" value="1"/>
</dbReference>
<evidence type="ECO:0000313" key="25">
    <source>
        <dbReference type="Proteomes" id="UP000034090"/>
    </source>
</evidence>
<keyword evidence="12" id="KW-0832">Ubl conjugation</keyword>
<evidence type="ECO:0000256" key="1">
    <source>
        <dbReference type="ARBA" id="ARBA00001946"/>
    </source>
</evidence>
<evidence type="ECO:0000256" key="15">
    <source>
        <dbReference type="ARBA" id="ARBA00023204"/>
    </source>
</evidence>
<dbReference type="GO" id="GO:0140078">
    <property type="term" value="F:class I DNA-(apurinic or apyrimidinic site) endonuclease activity"/>
    <property type="evidence" value="ECO:0007669"/>
    <property type="project" value="UniProtKB-EC"/>
</dbReference>
<dbReference type="PIRSF" id="PIRSF005047">
    <property type="entry name" value="UCP005047_YshC"/>
    <property type="match status" value="1"/>
</dbReference>
<evidence type="ECO:0000256" key="9">
    <source>
        <dbReference type="ARBA" id="ARBA00022695"/>
    </source>
</evidence>
<dbReference type="PRINTS" id="PR00870">
    <property type="entry name" value="DNAPOLXBETA"/>
</dbReference>
<dbReference type="AlphaFoldDB" id="A0A0G1GE28"/>
<keyword evidence="7" id="KW-0237">DNA synthesis</keyword>
<dbReference type="PANTHER" id="PTHR36928:SF1">
    <property type="entry name" value="PHOSPHATASE YCDX-RELATED"/>
    <property type="match status" value="1"/>
</dbReference>
<dbReference type="InterPro" id="IPR047967">
    <property type="entry name" value="PolX_PHP"/>
</dbReference>
<dbReference type="Pfam" id="PF14716">
    <property type="entry name" value="HHH_8"/>
    <property type="match status" value="1"/>
</dbReference>
<dbReference type="GO" id="GO:0003677">
    <property type="term" value="F:DNA binding"/>
    <property type="evidence" value="ECO:0007669"/>
    <property type="project" value="InterPro"/>
</dbReference>
<evidence type="ECO:0000256" key="12">
    <source>
        <dbReference type="ARBA" id="ARBA00022843"/>
    </source>
</evidence>
<evidence type="ECO:0000256" key="10">
    <source>
        <dbReference type="ARBA" id="ARBA00022705"/>
    </source>
</evidence>
<keyword evidence="8" id="KW-0808">Transferase</keyword>
<comment type="catalytic activity">
    <reaction evidence="21">
        <text>DNA(n) + a 2'-deoxyribonucleoside 5'-triphosphate = DNA(n+1) + diphosphate</text>
        <dbReference type="Rhea" id="RHEA:22508"/>
        <dbReference type="Rhea" id="RHEA-COMP:17339"/>
        <dbReference type="Rhea" id="RHEA-COMP:17340"/>
        <dbReference type="ChEBI" id="CHEBI:33019"/>
        <dbReference type="ChEBI" id="CHEBI:61560"/>
        <dbReference type="ChEBI" id="CHEBI:173112"/>
        <dbReference type="EC" id="2.7.7.7"/>
    </reaction>
</comment>
<dbReference type="CDD" id="cd00141">
    <property type="entry name" value="NT_POLXc"/>
    <property type="match status" value="1"/>
</dbReference>
<gene>
    <name evidence="24" type="ORF">UV74_C0013G0240</name>
</gene>
<dbReference type="Gene3D" id="3.20.20.140">
    <property type="entry name" value="Metal-dependent hydrolases"/>
    <property type="match status" value="1"/>
</dbReference>
<keyword evidence="6" id="KW-0488">Methylation</keyword>
<dbReference type="SUPFAM" id="SSF47802">
    <property type="entry name" value="DNA polymerase beta, N-terminal domain-like"/>
    <property type="match status" value="1"/>
</dbReference>
<evidence type="ECO:0000313" key="24">
    <source>
        <dbReference type="EMBL" id="KKS97118.1"/>
    </source>
</evidence>
<dbReference type="GO" id="GO:0006281">
    <property type="term" value="P:DNA repair"/>
    <property type="evidence" value="ECO:0007669"/>
    <property type="project" value="UniProtKB-KW"/>
</dbReference>
<dbReference type="GO" id="GO:0005829">
    <property type="term" value="C:cytosol"/>
    <property type="evidence" value="ECO:0007669"/>
    <property type="project" value="TreeGrafter"/>
</dbReference>
<dbReference type="Proteomes" id="UP000034090">
    <property type="component" value="Unassembled WGS sequence"/>
</dbReference>
<evidence type="ECO:0000256" key="5">
    <source>
        <dbReference type="ARBA" id="ARBA00020020"/>
    </source>
</evidence>
<comment type="subcellular location">
    <subcellularLocation>
        <location evidence="2">Cytoplasm</location>
    </subcellularLocation>
</comment>
<dbReference type="SUPFAM" id="SSF81301">
    <property type="entry name" value="Nucleotidyltransferase"/>
    <property type="match status" value="1"/>
</dbReference>
<comment type="cofactor">
    <cofactor evidence="1">
        <name>Mg(2+)</name>
        <dbReference type="ChEBI" id="CHEBI:18420"/>
    </cofactor>
</comment>
<evidence type="ECO:0000256" key="6">
    <source>
        <dbReference type="ARBA" id="ARBA00022481"/>
    </source>
</evidence>
<dbReference type="GO" id="GO:0003887">
    <property type="term" value="F:DNA-directed DNA polymerase activity"/>
    <property type="evidence" value="ECO:0007669"/>
    <property type="project" value="UniProtKB-KW"/>
</dbReference>
<evidence type="ECO:0000256" key="17">
    <source>
        <dbReference type="ARBA" id="ARBA00035726"/>
    </source>
</evidence>
<dbReference type="InterPro" id="IPR004013">
    <property type="entry name" value="PHP_dom"/>
</dbReference>
<dbReference type="InterPro" id="IPR029398">
    <property type="entry name" value="PolB_thumb"/>
</dbReference>
<protein>
    <recommendedName>
        <fullName evidence="5">DNA polymerase beta</fullName>
        <ecNumber evidence="3">2.7.7.7</ecNumber>
        <ecNumber evidence="4">4.2.99.18</ecNumber>
    </recommendedName>
    <alternativeName>
        <fullName evidence="16">5'-deoxyribose-phosphate lyase</fullName>
    </alternativeName>
    <alternativeName>
        <fullName evidence="17">AP lyase</fullName>
    </alternativeName>
</protein>
<evidence type="ECO:0000256" key="4">
    <source>
        <dbReference type="ARBA" id="ARBA00012720"/>
    </source>
</evidence>
<dbReference type="InterPro" id="IPR022311">
    <property type="entry name" value="PolX-like"/>
</dbReference>
<proteinExistence type="predicted"/>
<feature type="domain" description="Helix-hairpin-helix DNA-binding motif class 1" evidence="22">
    <location>
        <begin position="53"/>
        <end position="72"/>
    </location>
</feature>
<dbReference type="STRING" id="1618578.UV74_C0013G0240"/>
<dbReference type="InterPro" id="IPR037160">
    <property type="entry name" value="DNA_Pol_thumb_sf"/>
</dbReference>
<dbReference type="InterPro" id="IPR003583">
    <property type="entry name" value="Hlx-hairpin-Hlx_DNA-bd_motif"/>
</dbReference>
<evidence type="ECO:0000259" key="23">
    <source>
        <dbReference type="SMART" id="SM00483"/>
    </source>
</evidence>
<dbReference type="InterPro" id="IPR043519">
    <property type="entry name" value="NT_sf"/>
</dbReference>
<accession>A0A0G1GE28</accession>
<comment type="catalytic activity">
    <reaction evidence="19">
        <text>a 5'-end 2'-deoxyribose-2'-deoxyribonucleotide-DNA = (2E,4S)-4-hydroxypenten-2-al-5-phosphate + a 5'-end 5'-phospho-2'-deoxyribonucleoside-DNA + H(+)</text>
        <dbReference type="Rhea" id="RHEA:76255"/>
        <dbReference type="Rhea" id="RHEA-COMP:13180"/>
        <dbReference type="Rhea" id="RHEA-COMP:18657"/>
        <dbReference type="ChEBI" id="CHEBI:15378"/>
        <dbReference type="ChEBI" id="CHEBI:136412"/>
        <dbReference type="ChEBI" id="CHEBI:195194"/>
        <dbReference type="ChEBI" id="CHEBI:195195"/>
    </reaction>
</comment>
<dbReference type="EMBL" id="LCFQ01000013">
    <property type="protein sequence ID" value="KKS97118.1"/>
    <property type="molecule type" value="Genomic_DNA"/>
</dbReference>
<evidence type="ECO:0000256" key="8">
    <source>
        <dbReference type="ARBA" id="ARBA00022679"/>
    </source>
</evidence>
<evidence type="ECO:0000256" key="11">
    <source>
        <dbReference type="ARBA" id="ARBA00022763"/>
    </source>
</evidence>
<dbReference type="PATRIC" id="fig|1618578.3.peg.588"/>
<reference evidence="24 25" key="1">
    <citation type="journal article" date="2015" name="Nature">
        <title>rRNA introns, odd ribosomes, and small enigmatic genomes across a large radiation of phyla.</title>
        <authorList>
            <person name="Brown C.T."/>
            <person name="Hug L.A."/>
            <person name="Thomas B.C."/>
            <person name="Sharon I."/>
            <person name="Castelle C.J."/>
            <person name="Singh A."/>
            <person name="Wilkins M.J."/>
            <person name="Williams K.H."/>
            <person name="Banfield J.F."/>
        </authorList>
    </citation>
    <scope>NUCLEOTIDE SEQUENCE [LARGE SCALE GENOMIC DNA]</scope>
</reference>
<keyword evidence="14" id="KW-0915">Sodium</keyword>
<dbReference type="InterPro" id="IPR027421">
    <property type="entry name" value="DNA_pol_lamdba_lyase_dom_sf"/>
</dbReference>
<dbReference type="Gene3D" id="3.30.210.10">
    <property type="entry name" value="DNA polymerase, thumb domain"/>
    <property type="match status" value="1"/>
</dbReference>
<evidence type="ECO:0000256" key="19">
    <source>
        <dbReference type="ARBA" id="ARBA00044678"/>
    </source>
</evidence>
<name>A0A0G1GE28_9BACT</name>
<feature type="domain" description="DNA-directed DNA polymerase X" evidence="23">
    <location>
        <begin position="1"/>
        <end position="324"/>
    </location>
</feature>
<feature type="domain" description="Helix-hairpin-helix DNA-binding motif class 1" evidence="22">
    <location>
        <begin position="93"/>
        <end position="112"/>
    </location>
</feature>
<dbReference type="CDD" id="cd07436">
    <property type="entry name" value="PHP_PolX"/>
    <property type="match status" value="1"/>
</dbReference>
<dbReference type="InterPro" id="IPR050243">
    <property type="entry name" value="PHP_phosphatase"/>
</dbReference>
<evidence type="ECO:0000256" key="21">
    <source>
        <dbReference type="ARBA" id="ARBA00049244"/>
    </source>
</evidence>
<feature type="domain" description="Helix-hairpin-helix DNA-binding motif class 1" evidence="22">
    <location>
        <begin position="132"/>
        <end position="151"/>
    </location>
</feature>
<dbReference type="Gene3D" id="1.10.150.20">
    <property type="entry name" value="5' to 3' exonuclease, C-terminal subdomain"/>
    <property type="match status" value="1"/>
</dbReference>
<evidence type="ECO:0000256" key="13">
    <source>
        <dbReference type="ARBA" id="ARBA00022932"/>
    </source>
</evidence>
<evidence type="ECO:0000259" key="22">
    <source>
        <dbReference type="SMART" id="SM00278"/>
    </source>
</evidence>
<dbReference type="GO" id="GO:0008270">
    <property type="term" value="F:zinc ion binding"/>
    <property type="evidence" value="ECO:0007669"/>
    <property type="project" value="TreeGrafter"/>
</dbReference>
<keyword evidence="13" id="KW-0239">DNA-directed DNA polymerase</keyword>
<dbReference type="InterPro" id="IPR010996">
    <property type="entry name" value="HHH_MUS81"/>
</dbReference>
<dbReference type="Pfam" id="PF14791">
    <property type="entry name" value="DNA_pol_B_thumb"/>
    <property type="match status" value="1"/>
</dbReference>
<dbReference type="InterPro" id="IPR002054">
    <property type="entry name" value="DNA-dir_DNA_pol_X"/>
</dbReference>
<dbReference type="Gene3D" id="3.30.460.10">
    <property type="entry name" value="Beta Polymerase, domain 2"/>
    <property type="match status" value="1"/>
</dbReference>
<dbReference type="InterPro" id="IPR016195">
    <property type="entry name" value="Pol/histidinol_Pase-like"/>
</dbReference>
<keyword evidence="10" id="KW-0235">DNA replication</keyword>
<evidence type="ECO:0000256" key="7">
    <source>
        <dbReference type="ARBA" id="ARBA00022634"/>
    </source>
</evidence>
<evidence type="ECO:0000256" key="16">
    <source>
        <dbReference type="ARBA" id="ARBA00035717"/>
    </source>
</evidence>
<dbReference type="SMART" id="SM00483">
    <property type="entry name" value="POLXc"/>
    <property type="match status" value="1"/>
</dbReference>
<dbReference type="EC" id="2.7.7.7" evidence="3"/>
<evidence type="ECO:0000256" key="18">
    <source>
        <dbReference type="ARBA" id="ARBA00044632"/>
    </source>
</evidence>
<evidence type="ECO:0000256" key="3">
    <source>
        <dbReference type="ARBA" id="ARBA00012417"/>
    </source>
</evidence>
<organism evidence="24 25">
    <name type="scientific">Candidatus Woesebacteria bacterium GW2011_GWB1_43_14</name>
    <dbReference type="NCBI Taxonomy" id="1618578"/>
    <lineage>
        <taxon>Bacteria</taxon>
        <taxon>Candidatus Woeseibacteriota</taxon>
    </lineage>
</organism>
<dbReference type="Pfam" id="PF02811">
    <property type="entry name" value="PHP"/>
    <property type="match status" value="1"/>
</dbReference>
<keyword evidence="15" id="KW-0234">DNA repair</keyword>
<dbReference type="Gene3D" id="1.10.150.110">
    <property type="entry name" value="DNA polymerase beta, N-terminal domain-like"/>
    <property type="match status" value="1"/>
</dbReference>
<comment type="caution">
    <text evidence="24">The sequence shown here is derived from an EMBL/GenBank/DDBJ whole genome shotgun (WGS) entry which is preliminary data.</text>
</comment>
<dbReference type="GO" id="GO:0042578">
    <property type="term" value="F:phosphoric ester hydrolase activity"/>
    <property type="evidence" value="ECO:0007669"/>
    <property type="project" value="TreeGrafter"/>
</dbReference>
<evidence type="ECO:0000256" key="2">
    <source>
        <dbReference type="ARBA" id="ARBA00004496"/>
    </source>
</evidence>
<evidence type="ECO:0000256" key="20">
    <source>
        <dbReference type="ARBA" id="ARBA00045548"/>
    </source>
</evidence>
<keyword evidence="9" id="KW-0548">Nucleotidyltransferase</keyword>
<evidence type="ECO:0000256" key="14">
    <source>
        <dbReference type="ARBA" id="ARBA00023053"/>
    </source>
</evidence>